<dbReference type="Gene3D" id="2.40.50.200">
    <property type="entry name" value="Bacterial OB-fold"/>
    <property type="match status" value="1"/>
</dbReference>
<accession>A0AAV4GYK7</accession>
<keyword evidence="4" id="KW-1185">Reference proteome</keyword>
<dbReference type="Pfam" id="PF04076">
    <property type="entry name" value="BOF"/>
    <property type="match status" value="1"/>
</dbReference>
<evidence type="ECO:0000256" key="2">
    <source>
        <dbReference type="SAM" id="SignalP"/>
    </source>
</evidence>
<dbReference type="Proteomes" id="UP000762676">
    <property type="component" value="Unassembled WGS sequence"/>
</dbReference>
<organism evidence="3 4">
    <name type="scientific">Elysia marginata</name>
    <dbReference type="NCBI Taxonomy" id="1093978"/>
    <lineage>
        <taxon>Eukaryota</taxon>
        <taxon>Metazoa</taxon>
        <taxon>Spiralia</taxon>
        <taxon>Lophotrochozoa</taxon>
        <taxon>Mollusca</taxon>
        <taxon>Gastropoda</taxon>
        <taxon>Heterobranchia</taxon>
        <taxon>Euthyneura</taxon>
        <taxon>Panpulmonata</taxon>
        <taxon>Sacoglossa</taxon>
        <taxon>Placobranchoidea</taxon>
        <taxon>Plakobranchidae</taxon>
        <taxon>Elysia</taxon>
    </lineage>
</organism>
<dbReference type="NCBIfam" id="NF033674">
    <property type="entry name" value="stress_OB_fold"/>
    <property type="match status" value="1"/>
</dbReference>
<evidence type="ECO:0000313" key="3">
    <source>
        <dbReference type="EMBL" id="GFR90494.1"/>
    </source>
</evidence>
<name>A0AAV4GYK7_9GAST</name>
<dbReference type="PANTHER" id="PTHR36571">
    <property type="entry name" value="PROTEIN YGIW"/>
    <property type="match status" value="1"/>
</dbReference>
<comment type="caution">
    <text evidence="3">The sequence shown here is derived from an EMBL/GenBank/DDBJ whole genome shotgun (WGS) entry which is preliminary data.</text>
</comment>
<sequence>MKSITHSLLVAGAISLSSFTLADYTGPGAGGEPTSVAAINKAPKDDMYVVLEGKLLQKKKHETYIFSDGTGEIPVEIDDRLMPAQNINEKSVIEIRGEVDAGVMETPEIDVKEIRVIKP</sequence>
<proteinExistence type="predicted"/>
<dbReference type="InterPro" id="IPR036700">
    <property type="entry name" value="BOBF_sf"/>
</dbReference>
<dbReference type="InterPro" id="IPR005220">
    <property type="entry name" value="CarO-like"/>
</dbReference>
<gene>
    <name evidence="3" type="ORF">ElyMa_006151000</name>
</gene>
<evidence type="ECO:0000256" key="1">
    <source>
        <dbReference type="ARBA" id="ARBA00022729"/>
    </source>
</evidence>
<dbReference type="AlphaFoldDB" id="A0AAV4GYK7"/>
<dbReference type="SUPFAM" id="SSF101756">
    <property type="entry name" value="Hypothetical protein YgiW"/>
    <property type="match status" value="1"/>
</dbReference>
<feature type="signal peptide" evidence="2">
    <location>
        <begin position="1"/>
        <end position="22"/>
    </location>
</feature>
<protein>
    <submittedName>
        <fullName evidence="3">Conserved protein</fullName>
    </submittedName>
</protein>
<feature type="chain" id="PRO_5043752692" evidence="2">
    <location>
        <begin position="23"/>
        <end position="119"/>
    </location>
</feature>
<evidence type="ECO:0000313" key="4">
    <source>
        <dbReference type="Proteomes" id="UP000762676"/>
    </source>
</evidence>
<dbReference type="PANTHER" id="PTHR36571:SF1">
    <property type="entry name" value="PROTEIN YGIW"/>
    <property type="match status" value="1"/>
</dbReference>
<reference evidence="3 4" key="1">
    <citation type="journal article" date="2021" name="Elife">
        <title>Chloroplast acquisition without the gene transfer in kleptoplastic sea slugs, Plakobranchus ocellatus.</title>
        <authorList>
            <person name="Maeda T."/>
            <person name="Takahashi S."/>
            <person name="Yoshida T."/>
            <person name="Shimamura S."/>
            <person name="Takaki Y."/>
            <person name="Nagai Y."/>
            <person name="Toyoda A."/>
            <person name="Suzuki Y."/>
            <person name="Arimoto A."/>
            <person name="Ishii H."/>
            <person name="Satoh N."/>
            <person name="Nishiyama T."/>
            <person name="Hasebe M."/>
            <person name="Maruyama T."/>
            <person name="Minagawa J."/>
            <person name="Obokata J."/>
            <person name="Shigenobu S."/>
        </authorList>
    </citation>
    <scope>NUCLEOTIDE SEQUENCE [LARGE SCALE GENOMIC DNA]</scope>
</reference>
<keyword evidence="1 2" id="KW-0732">Signal</keyword>
<dbReference type="EMBL" id="BMAT01012356">
    <property type="protein sequence ID" value="GFR90494.1"/>
    <property type="molecule type" value="Genomic_DNA"/>
</dbReference>